<comment type="caution">
    <text evidence="2">The sequence shown here is derived from an EMBL/GenBank/DDBJ whole genome shotgun (WGS) entry which is preliminary data.</text>
</comment>
<name>A0A7W8DMN7_9BACT</name>
<dbReference type="RefSeq" id="WP_184344289.1">
    <property type="nucleotide sequence ID" value="NZ_JACHIG010000017.1"/>
</dbReference>
<evidence type="ECO:0000256" key="1">
    <source>
        <dbReference type="SAM" id="MobiDB-lite"/>
    </source>
</evidence>
<sequence>MNFTDIKVFPKERYSIEQDLDSGKYYLSFPVFNGMAEYEEFYEILPEELERILEDEASRTELLEKSRTRQNDGRLLLKPGKMRGSPC</sequence>
<feature type="compositionally biased region" description="Basic and acidic residues" evidence="1">
    <location>
        <begin position="63"/>
        <end position="72"/>
    </location>
</feature>
<dbReference type="Proteomes" id="UP000590740">
    <property type="component" value="Unassembled WGS sequence"/>
</dbReference>
<dbReference type="AlphaFoldDB" id="A0A7W8DMN7"/>
<organism evidence="2 3">
    <name type="scientific">Prosthecobacter vanneervenii</name>
    <dbReference type="NCBI Taxonomy" id="48466"/>
    <lineage>
        <taxon>Bacteria</taxon>
        <taxon>Pseudomonadati</taxon>
        <taxon>Verrucomicrobiota</taxon>
        <taxon>Verrucomicrobiia</taxon>
        <taxon>Verrucomicrobiales</taxon>
        <taxon>Verrucomicrobiaceae</taxon>
        <taxon>Prosthecobacter</taxon>
    </lineage>
</organism>
<proteinExistence type="predicted"/>
<keyword evidence="3" id="KW-1185">Reference proteome</keyword>
<reference evidence="2 3" key="1">
    <citation type="submission" date="2020-08" db="EMBL/GenBank/DDBJ databases">
        <title>Genomic Encyclopedia of Type Strains, Phase IV (KMG-IV): sequencing the most valuable type-strain genomes for metagenomic binning, comparative biology and taxonomic classification.</title>
        <authorList>
            <person name="Goeker M."/>
        </authorList>
    </citation>
    <scope>NUCLEOTIDE SEQUENCE [LARGE SCALE GENOMIC DNA]</scope>
    <source>
        <strain evidence="2 3">DSM 12252</strain>
    </source>
</reference>
<dbReference type="EMBL" id="JACHIG010000017">
    <property type="protein sequence ID" value="MBB5035462.1"/>
    <property type="molecule type" value="Genomic_DNA"/>
</dbReference>
<protein>
    <submittedName>
        <fullName evidence="2">Uncharacterized protein</fullName>
    </submittedName>
</protein>
<evidence type="ECO:0000313" key="2">
    <source>
        <dbReference type="EMBL" id="MBB5035462.1"/>
    </source>
</evidence>
<evidence type="ECO:0000313" key="3">
    <source>
        <dbReference type="Proteomes" id="UP000590740"/>
    </source>
</evidence>
<accession>A0A7W8DMN7</accession>
<feature type="region of interest" description="Disordered" evidence="1">
    <location>
        <begin position="63"/>
        <end position="87"/>
    </location>
</feature>
<gene>
    <name evidence="2" type="ORF">HNQ65_005073</name>
</gene>